<reference evidence="3" key="2">
    <citation type="journal article" date="2021" name="Syst. Appl. Microbiol.">
        <title>Roseomonas hellenica sp. nov., isolated from roots of wild-growing Alkanna tinctoria.</title>
        <authorList>
            <person name="Rat A."/>
            <person name="Naranjo H.D."/>
            <person name="Lebbe L."/>
            <person name="Cnockaert M."/>
            <person name="Krigas N."/>
            <person name="Grigoriadou K."/>
            <person name="Maloupa E."/>
            <person name="Willems A."/>
        </authorList>
    </citation>
    <scope>NUCLEOTIDE SEQUENCE</scope>
    <source>
        <strain evidence="3">LMG 31231</strain>
    </source>
</reference>
<feature type="compositionally biased region" description="Pro residues" evidence="1">
    <location>
        <begin position="218"/>
        <end position="231"/>
    </location>
</feature>
<reference evidence="3" key="1">
    <citation type="submission" date="2020-01" db="EMBL/GenBank/DDBJ databases">
        <authorList>
            <person name="Rat A."/>
        </authorList>
    </citation>
    <scope>NUCLEOTIDE SEQUENCE</scope>
    <source>
        <strain evidence="3">LMG 31231</strain>
    </source>
</reference>
<accession>A0A9X9WXN1</accession>
<dbReference type="RefSeq" id="WP_211862284.1">
    <property type="nucleotide sequence ID" value="NZ_JAAEDM010000028.1"/>
</dbReference>
<protein>
    <submittedName>
        <fullName evidence="3">DUF4214 domain-containing protein</fullName>
    </submittedName>
</protein>
<sequence>MTPECTPPADPDMRLVFLHVPKTGGTSLHAALARHFPPEAVAHVVGPADWRDALVPASRIRFVSGHTRFSAAVLLPGPLRVVTALREPVGRILSLYAFWKRHRDPSLPELREAMEKDLLGFLLSPEPQVRAAIDNAMARQIFGPALVAPDGSWVTPAAAQGKARRLPEQEVVDGALANLTTCDAVGLVEELPALYRRICAVTGMAPGSDPGWLNTRDNPPPGLGEAPAPEPLTPAIRAGLDRLTRLDRIVYEAARTSATRKAHGAPGNAPRASWSLDPLGFVDAVYRGLLGRSPTPDGLTMHAVALAEGTLAPADMLQRFAESGEFRARQASAARRDGCGEGGQSAVLR</sequence>
<dbReference type="EMBL" id="JAAEDM010000028">
    <property type="protein sequence ID" value="MBR0671910.1"/>
    <property type="molecule type" value="Genomic_DNA"/>
</dbReference>
<keyword evidence="4" id="KW-1185">Reference proteome</keyword>
<evidence type="ECO:0000259" key="2">
    <source>
        <dbReference type="Pfam" id="PF13946"/>
    </source>
</evidence>
<comment type="caution">
    <text evidence="3">The sequence shown here is derived from an EMBL/GenBank/DDBJ whole genome shotgun (WGS) entry which is preliminary data.</text>
</comment>
<evidence type="ECO:0000313" key="3">
    <source>
        <dbReference type="EMBL" id="MBR0671910.1"/>
    </source>
</evidence>
<dbReference type="InterPro" id="IPR027417">
    <property type="entry name" value="P-loop_NTPase"/>
</dbReference>
<gene>
    <name evidence="3" type="ORF">GXW76_12085</name>
</gene>
<organism evidence="3 4">
    <name type="scientific">Neoroseomonas soli</name>
    <dbReference type="NCBI Taxonomy" id="1081025"/>
    <lineage>
        <taxon>Bacteria</taxon>
        <taxon>Pseudomonadati</taxon>
        <taxon>Pseudomonadota</taxon>
        <taxon>Alphaproteobacteria</taxon>
        <taxon>Acetobacterales</taxon>
        <taxon>Acetobacteraceae</taxon>
        <taxon>Neoroseomonas</taxon>
    </lineage>
</organism>
<dbReference type="Pfam" id="PF13946">
    <property type="entry name" value="DUF4214"/>
    <property type="match status" value="1"/>
</dbReference>
<name>A0A9X9WXN1_9PROT</name>
<dbReference type="Gene3D" id="3.40.50.300">
    <property type="entry name" value="P-loop containing nucleotide triphosphate hydrolases"/>
    <property type="match status" value="1"/>
</dbReference>
<feature type="domain" description="DUF4214" evidence="2">
    <location>
        <begin position="281"/>
        <end position="328"/>
    </location>
</feature>
<evidence type="ECO:0000256" key="1">
    <source>
        <dbReference type="SAM" id="MobiDB-lite"/>
    </source>
</evidence>
<evidence type="ECO:0000313" key="4">
    <source>
        <dbReference type="Proteomes" id="UP001138751"/>
    </source>
</evidence>
<feature type="region of interest" description="Disordered" evidence="1">
    <location>
        <begin position="210"/>
        <end position="231"/>
    </location>
</feature>
<dbReference type="Proteomes" id="UP001138751">
    <property type="component" value="Unassembled WGS sequence"/>
</dbReference>
<dbReference type="SUPFAM" id="SSF52540">
    <property type="entry name" value="P-loop containing nucleoside triphosphate hydrolases"/>
    <property type="match status" value="1"/>
</dbReference>
<dbReference type="InterPro" id="IPR025282">
    <property type="entry name" value="DUF4214"/>
</dbReference>
<proteinExistence type="predicted"/>
<dbReference type="AlphaFoldDB" id="A0A9X9WXN1"/>